<sequence>MGNQRDSIGDSSAHNIYLTNGASEGVRQVLNMAIRSKEDGIMVPIPQYPLYSALITLQGGTMVPYYLDEPKNWGLDIKDLEYRVKKAKDEGLNVRSMVVINPGNPTGQVLTEQNIREIILCYENSILIMADEVYKNVYSEGSQFLSFRKVLNGMGAPYKDNELISFHSISKGLMGECGLRGGYMETHNIDPFVEEMFYKLKSIELCSNTIGQLGTLLMINPPKRGVEADEVVDLYEKEQGEIYGGLKERAKMLTATFNKMERTSCSEIQGAMYGFPRIHLTQSAIKAAKEQGVQPDFFYCMQMVNETGIMTVPGSGFGQRDGEFHYRITNLVSPTSEMRATLDRLEAFNSEFYAKYSQ</sequence>
<dbReference type="UniPathway" id="UPA00528">
    <property type="reaction ID" value="UER00586"/>
</dbReference>
<dbReference type="GO" id="GO:0030170">
    <property type="term" value="F:pyridoxal phosphate binding"/>
    <property type="evidence" value="ECO:0007669"/>
    <property type="project" value="InterPro"/>
</dbReference>
<accession>A0A1B0RYF6</accession>
<dbReference type="AlphaFoldDB" id="A0A1B0RYF6"/>
<dbReference type="InterPro" id="IPR015424">
    <property type="entry name" value="PyrdxlP-dep_Trfase"/>
</dbReference>
<dbReference type="GO" id="GO:0004021">
    <property type="term" value="F:L-alanine:2-oxoglutarate aminotransferase activity"/>
    <property type="evidence" value="ECO:0007669"/>
    <property type="project" value="TreeGrafter"/>
</dbReference>
<keyword evidence="3 8" id="KW-0032">Aminotransferase</keyword>
<dbReference type="CDD" id="cd00609">
    <property type="entry name" value="AAT_like"/>
    <property type="match status" value="1"/>
</dbReference>
<gene>
    <name evidence="8" type="primary">ALT</name>
</gene>
<dbReference type="FunFam" id="3.40.640.10:FF:000012">
    <property type="entry name" value="alanine aminotransferase 2"/>
    <property type="match status" value="1"/>
</dbReference>
<protein>
    <submittedName>
        <fullName evidence="8">Alanine aminotransferase</fullName>
    </submittedName>
</protein>
<reference evidence="8" key="1">
    <citation type="journal article" date="2015" name="Shui Sheng Sheng Wu Hsueh Bao">
        <title>Cloning and characterization of ALT gene in two species of ciliates (Euplotes vannus and Pseudokeronopsis rubra).</title>
        <authorList>
            <person name="Liu S."/>
            <person name="Hong Y."/>
            <person name="Lin X."/>
            <person name="Li J."/>
        </authorList>
    </citation>
    <scope>NUCLEOTIDE SEQUENCE</scope>
</reference>
<evidence type="ECO:0000313" key="8">
    <source>
        <dbReference type="EMBL" id="ALB24939.1"/>
    </source>
</evidence>
<dbReference type="InterPro" id="IPR045088">
    <property type="entry name" value="ALAT1/2-like"/>
</dbReference>
<dbReference type="InterPro" id="IPR004839">
    <property type="entry name" value="Aminotransferase_I/II_large"/>
</dbReference>
<proteinExistence type="evidence at transcript level"/>
<keyword evidence="4 8" id="KW-0808">Transferase</keyword>
<comment type="cofactor">
    <cofactor evidence="1">
        <name>pyridoxal 5'-phosphate</name>
        <dbReference type="ChEBI" id="CHEBI:597326"/>
    </cofactor>
</comment>
<dbReference type="Pfam" id="PF00155">
    <property type="entry name" value="Aminotran_1_2"/>
    <property type="match status" value="1"/>
</dbReference>
<evidence type="ECO:0000256" key="1">
    <source>
        <dbReference type="ARBA" id="ARBA00001933"/>
    </source>
</evidence>
<dbReference type="GO" id="GO:0042853">
    <property type="term" value="P:L-alanine catabolic process"/>
    <property type="evidence" value="ECO:0007669"/>
    <property type="project" value="UniProtKB-UniPathway"/>
</dbReference>
<evidence type="ECO:0000256" key="5">
    <source>
        <dbReference type="ARBA" id="ARBA00022898"/>
    </source>
</evidence>
<dbReference type="Gene3D" id="3.40.640.10">
    <property type="entry name" value="Type I PLP-dependent aspartate aminotransferase-like (Major domain)"/>
    <property type="match status" value="1"/>
</dbReference>
<name>A0A1B0RYF6_9SPIT</name>
<dbReference type="Gene3D" id="3.90.1150.10">
    <property type="entry name" value="Aspartate Aminotransferase, domain 1"/>
    <property type="match status" value="1"/>
</dbReference>
<evidence type="ECO:0000256" key="3">
    <source>
        <dbReference type="ARBA" id="ARBA00022576"/>
    </source>
</evidence>
<evidence type="ECO:0000256" key="4">
    <source>
        <dbReference type="ARBA" id="ARBA00022679"/>
    </source>
</evidence>
<evidence type="ECO:0000259" key="7">
    <source>
        <dbReference type="Pfam" id="PF00155"/>
    </source>
</evidence>
<feature type="domain" description="Aminotransferase class I/classII large" evidence="7">
    <location>
        <begin position="14"/>
        <end position="330"/>
    </location>
</feature>
<dbReference type="PANTHER" id="PTHR11751">
    <property type="entry name" value="ALANINE AMINOTRANSFERASE"/>
    <property type="match status" value="1"/>
</dbReference>
<dbReference type="InterPro" id="IPR015421">
    <property type="entry name" value="PyrdxlP-dep_Trfase_major"/>
</dbReference>
<keyword evidence="5" id="KW-0663">Pyridoxal phosphate</keyword>
<dbReference type="SUPFAM" id="SSF53383">
    <property type="entry name" value="PLP-dependent transferases"/>
    <property type="match status" value="1"/>
</dbReference>
<evidence type="ECO:0000256" key="6">
    <source>
        <dbReference type="ARBA" id="ARBA00025785"/>
    </source>
</evidence>
<comment type="subunit">
    <text evidence="2">Homodimer.</text>
</comment>
<dbReference type="PANTHER" id="PTHR11751:SF29">
    <property type="entry name" value="ALANINE TRANSAMINASE"/>
    <property type="match status" value="1"/>
</dbReference>
<evidence type="ECO:0000256" key="2">
    <source>
        <dbReference type="ARBA" id="ARBA00011738"/>
    </source>
</evidence>
<dbReference type="InterPro" id="IPR015422">
    <property type="entry name" value="PyrdxlP-dep_Trfase_small"/>
</dbReference>
<dbReference type="FunFam" id="3.90.1150.10:FF:000151">
    <property type="entry name" value="Alanine aminotransferase 2"/>
    <property type="match status" value="1"/>
</dbReference>
<dbReference type="EMBL" id="KP100063">
    <property type="protein sequence ID" value="ALB24939.1"/>
    <property type="molecule type" value="mRNA"/>
</dbReference>
<comment type="similarity">
    <text evidence="6">Belongs to the class-I pyridoxal-phosphate-dependent aminotransferase family. Alanine aminotransferase subfamily.</text>
</comment>
<organism evidence="8">
    <name type="scientific">Pseudokeronopsis rubra</name>
    <dbReference type="NCBI Taxonomy" id="390142"/>
    <lineage>
        <taxon>Eukaryota</taxon>
        <taxon>Sar</taxon>
        <taxon>Alveolata</taxon>
        <taxon>Ciliophora</taxon>
        <taxon>Intramacronucleata</taxon>
        <taxon>Spirotrichea</taxon>
        <taxon>Stichotrichia</taxon>
        <taxon>Urostylida</taxon>
        <taxon>Pseudokeronopsidae</taxon>
        <taxon>Pseudokeronopsis</taxon>
    </lineage>
</organism>